<dbReference type="Gene3D" id="1.10.860.10">
    <property type="entry name" value="DNAb Helicase, Chain A"/>
    <property type="match status" value="1"/>
</dbReference>
<keyword evidence="11 12" id="KW-0804">Transcription</keyword>
<dbReference type="AlphaFoldDB" id="A0A1H6S0C4"/>
<evidence type="ECO:0000256" key="7">
    <source>
        <dbReference type="ARBA" id="ARBA00022771"/>
    </source>
</evidence>
<dbReference type="HAMAP" id="MF_00974">
    <property type="entry name" value="DNA_primase_DnaG"/>
    <property type="match status" value="1"/>
</dbReference>
<dbReference type="FunFam" id="3.90.980.10:FF:000001">
    <property type="entry name" value="DNA primase"/>
    <property type="match status" value="1"/>
</dbReference>
<dbReference type="Pfam" id="PF01807">
    <property type="entry name" value="Zn_ribbon_DnaG"/>
    <property type="match status" value="1"/>
</dbReference>
<dbReference type="InterPro" id="IPR006295">
    <property type="entry name" value="DNA_primase_DnaG"/>
</dbReference>
<organism evidence="16 17">
    <name type="scientific">Allopseudospirillum japonicum</name>
    <dbReference type="NCBI Taxonomy" id="64971"/>
    <lineage>
        <taxon>Bacteria</taxon>
        <taxon>Pseudomonadati</taxon>
        <taxon>Pseudomonadota</taxon>
        <taxon>Gammaproteobacteria</taxon>
        <taxon>Oceanospirillales</taxon>
        <taxon>Oceanospirillaceae</taxon>
        <taxon>Allopseudospirillum</taxon>
    </lineage>
</organism>
<evidence type="ECO:0000256" key="11">
    <source>
        <dbReference type="ARBA" id="ARBA00023163"/>
    </source>
</evidence>
<keyword evidence="7 12" id="KW-0863">Zinc-finger</keyword>
<evidence type="ECO:0000256" key="10">
    <source>
        <dbReference type="ARBA" id="ARBA00023125"/>
    </source>
</evidence>
<dbReference type="OrthoDB" id="9803773at2"/>
<dbReference type="InterPro" id="IPR019475">
    <property type="entry name" value="DNA_primase_DnaB-bd"/>
</dbReference>
<evidence type="ECO:0000256" key="12">
    <source>
        <dbReference type="HAMAP-Rule" id="MF_00974"/>
    </source>
</evidence>
<evidence type="ECO:0000256" key="9">
    <source>
        <dbReference type="ARBA" id="ARBA00022842"/>
    </source>
</evidence>
<dbReference type="InterPro" id="IPR030846">
    <property type="entry name" value="DnaG_bac"/>
</dbReference>
<evidence type="ECO:0000256" key="5">
    <source>
        <dbReference type="ARBA" id="ARBA00022705"/>
    </source>
</evidence>
<dbReference type="Gene3D" id="3.90.980.10">
    <property type="entry name" value="DNA primase, catalytic core, N-terminal domain"/>
    <property type="match status" value="1"/>
</dbReference>
<dbReference type="InterPro" id="IPR013264">
    <property type="entry name" value="DNAG_N"/>
</dbReference>
<gene>
    <name evidence="12" type="primary">dnaG</name>
    <name evidence="16" type="ORF">SAMN05421831_10511</name>
</gene>
<name>A0A1H6S0C4_9GAMM</name>
<dbReference type="GO" id="GO:1990077">
    <property type="term" value="C:primosome complex"/>
    <property type="evidence" value="ECO:0007669"/>
    <property type="project" value="UniProtKB-KW"/>
</dbReference>
<feature type="domain" description="Toprim" evidence="15">
    <location>
        <begin position="257"/>
        <end position="339"/>
    </location>
</feature>
<evidence type="ECO:0000256" key="2">
    <source>
        <dbReference type="ARBA" id="ARBA00022515"/>
    </source>
</evidence>
<evidence type="ECO:0000256" key="13">
    <source>
        <dbReference type="PIRNR" id="PIRNR002811"/>
    </source>
</evidence>
<dbReference type="Pfam" id="PF13155">
    <property type="entry name" value="Toprim_2"/>
    <property type="match status" value="1"/>
</dbReference>
<dbReference type="InterPro" id="IPR034151">
    <property type="entry name" value="TOPRIM_DnaG_bac"/>
</dbReference>
<keyword evidence="1 12" id="KW-0240">DNA-directed RNA polymerase</keyword>
<evidence type="ECO:0000313" key="16">
    <source>
        <dbReference type="EMBL" id="SEI59294.1"/>
    </source>
</evidence>
<evidence type="ECO:0000256" key="14">
    <source>
        <dbReference type="PIRSR" id="PIRSR002811-1"/>
    </source>
</evidence>
<dbReference type="GO" id="GO:0008270">
    <property type="term" value="F:zinc ion binding"/>
    <property type="evidence" value="ECO:0007669"/>
    <property type="project" value="UniProtKB-UniRule"/>
</dbReference>
<dbReference type="CDD" id="cd03364">
    <property type="entry name" value="TOPRIM_DnaG_primases"/>
    <property type="match status" value="1"/>
</dbReference>
<dbReference type="GO" id="GO:0003899">
    <property type="term" value="F:DNA-directed RNA polymerase activity"/>
    <property type="evidence" value="ECO:0007669"/>
    <property type="project" value="UniProtKB-UniRule"/>
</dbReference>
<keyword evidence="10 12" id="KW-0238">DNA-binding</keyword>
<dbReference type="SMART" id="SM00493">
    <property type="entry name" value="TOPRIM"/>
    <property type="match status" value="1"/>
</dbReference>
<dbReference type="GO" id="GO:0006269">
    <property type="term" value="P:DNA replication, synthesis of primer"/>
    <property type="evidence" value="ECO:0007669"/>
    <property type="project" value="UniProtKB-UniRule"/>
</dbReference>
<dbReference type="SUPFAM" id="SSF57783">
    <property type="entry name" value="Zinc beta-ribbon"/>
    <property type="match status" value="1"/>
</dbReference>
<evidence type="ECO:0000256" key="4">
    <source>
        <dbReference type="ARBA" id="ARBA00022695"/>
    </source>
</evidence>
<feature type="zinc finger region" description="CHC2-type" evidence="12 14">
    <location>
        <begin position="40"/>
        <end position="64"/>
    </location>
</feature>
<dbReference type="RefSeq" id="WP_093309078.1">
    <property type="nucleotide sequence ID" value="NZ_FNYH01000005.1"/>
</dbReference>
<keyword evidence="5 12" id="KW-0235">DNA replication</keyword>
<keyword evidence="6 12" id="KW-0479">Metal-binding</keyword>
<evidence type="ECO:0000256" key="6">
    <source>
        <dbReference type="ARBA" id="ARBA00022723"/>
    </source>
</evidence>
<comment type="function">
    <text evidence="12 13">RNA polymerase that catalyzes the synthesis of short RNA molecules used as primers for DNA polymerase during DNA replication.</text>
</comment>
<dbReference type="FunFam" id="3.90.580.10:FF:000001">
    <property type="entry name" value="DNA primase"/>
    <property type="match status" value="1"/>
</dbReference>
<keyword evidence="17" id="KW-1185">Reference proteome</keyword>
<dbReference type="Proteomes" id="UP000242999">
    <property type="component" value="Unassembled WGS sequence"/>
</dbReference>
<dbReference type="GO" id="GO:0003677">
    <property type="term" value="F:DNA binding"/>
    <property type="evidence" value="ECO:0007669"/>
    <property type="project" value="UniProtKB-KW"/>
</dbReference>
<dbReference type="PIRSF" id="PIRSF002811">
    <property type="entry name" value="DnaG"/>
    <property type="match status" value="1"/>
</dbReference>
<keyword evidence="3 12" id="KW-0808">Transferase</keyword>
<dbReference type="InterPro" id="IPR050219">
    <property type="entry name" value="DnaG_primase"/>
</dbReference>
<dbReference type="Gene3D" id="1.20.50.20">
    <property type="entry name" value="DnaG, RNA polymerase domain, helical bundle"/>
    <property type="match status" value="1"/>
</dbReference>
<dbReference type="InterPro" id="IPR037068">
    <property type="entry name" value="DNA_primase_core_N_sf"/>
</dbReference>
<dbReference type="PANTHER" id="PTHR30313">
    <property type="entry name" value="DNA PRIMASE"/>
    <property type="match status" value="1"/>
</dbReference>
<dbReference type="SMART" id="SM00400">
    <property type="entry name" value="ZnF_CHCC"/>
    <property type="match status" value="1"/>
</dbReference>
<sequence>MAGRIPQSFIEDLLERTDILEVIGKRIRLKKTGRNYSALCPFHQEKTPSFSVSPDKHLYHCFGCGASGDAINFVMDYDKLDFPEAVESLAHDLGLSLPQTQAPQISTAQLTQRQRGHQLLTRATDFYRQQLTHATQAQAYLGTRALSAEIQARFALGYAPPAWDALKTHLLQAGFSEQEQIHAGTLVQHEQGRTYDRMRHRLIFPIRDRKGQVIGFGGRVLDESKPKYLNSPETDFFHKSQALYGLYEVRQSATQLKRLVLVEGYMDVLALADAGIPYALATLGTAVTAEHLQQVFRLVTEVVFCFDGDAAGLQAAERTLAQVLPLLYDGRQARFLFLPQGEDPDSLVHKEGAQGFEQRLVHAMPLAEFLIRHLSQNLNLHTLDGGAQLVHNALPFVNKLPEGILRHVIISRLSQLSQLDQQVIQQWLVAHANKANPVPATPTQSSSKSLGTQAPVPQAFRKTPLPLLTLGQRVLKSLLECPQLALQQAEKQEKIFRASHEFTFEEQQLAFDMLAFIRSFPQASYVTLLAHWQGTTEGQILTYLAQALRKLSLEQAQLEYQDLLHQLEQKLHAPQRAQRLQFLLTQAQSGHLAADEKQEMYQLLRQKNTKKATKC</sequence>
<dbReference type="STRING" id="64971.SAMN05421831_10511"/>
<keyword evidence="4 12" id="KW-0548">Nucleotidyltransferase</keyword>
<comment type="cofactor">
    <cofactor evidence="12 13 14">
        <name>Zn(2+)</name>
        <dbReference type="ChEBI" id="CHEBI:29105"/>
    </cofactor>
    <text evidence="12 13 14">Binds 1 zinc ion per monomer.</text>
</comment>
<comment type="catalytic activity">
    <reaction evidence="12">
        <text>ssDNA + n NTP = ssDNA/pppN(pN)n-1 hybrid + (n-1) diphosphate.</text>
        <dbReference type="EC" id="2.7.7.101"/>
    </reaction>
</comment>
<evidence type="ECO:0000256" key="8">
    <source>
        <dbReference type="ARBA" id="ARBA00022833"/>
    </source>
</evidence>
<keyword evidence="2 12" id="KW-0639">Primosome</keyword>
<dbReference type="Gene3D" id="3.90.580.10">
    <property type="entry name" value="Zinc finger, CHC2-type domain"/>
    <property type="match status" value="1"/>
</dbReference>
<keyword evidence="8 12" id="KW-0862">Zinc</keyword>
<comment type="domain">
    <text evidence="12">Contains an N-terminal zinc-binding domain, a central core domain that contains the primase activity, and a C-terminal DnaB-binding domain.</text>
</comment>
<dbReference type="PROSITE" id="PS50880">
    <property type="entry name" value="TOPRIM"/>
    <property type="match status" value="1"/>
</dbReference>
<comment type="similarity">
    <text evidence="12 13">Belongs to the DnaG primase family.</text>
</comment>
<dbReference type="NCBIfam" id="TIGR01391">
    <property type="entry name" value="dnaG"/>
    <property type="match status" value="1"/>
</dbReference>
<dbReference type="InterPro" id="IPR036977">
    <property type="entry name" value="DNA_primase_Znf_CHC2"/>
</dbReference>
<dbReference type="Pfam" id="PF08275">
    <property type="entry name" value="DNAG_N"/>
    <property type="match status" value="1"/>
</dbReference>
<evidence type="ECO:0000256" key="3">
    <source>
        <dbReference type="ARBA" id="ARBA00022679"/>
    </source>
</evidence>
<evidence type="ECO:0000313" key="17">
    <source>
        <dbReference type="Proteomes" id="UP000242999"/>
    </source>
</evidence>
<keyword evidence="9" id="KW-0460">Magnesium</keyword>
<proteinExistence type="inferred from homology"/>
<evidence type="ECO:0000256" key="1">
    <source>
        <dbReference type="ARBA" id="ARBA00022478"/>
    </source>
</evidence>
<dbReference type="InterPro" id="IPR006171">
    <property type="entry name" value="TOPRIM_dom"/>
</dbReference>
<comment type="subunit">
    <text evidence="12">Monomer. Interacts with DnaB.</text>
</comment>
<dbReference type="Gene3D" id="3.40.1360.10">
    <property type="match status" value="1"/>
</dbReference>
<protein>
    <recommendedName>
        <fullName evidence="12 13">DNA primase</fullName>
        <ecNumber evidence="12">2.7.7.101</ecNumber>
    </recommendedName>
</protein>
<dbReference type="GO" id="GO:0005737">
    <property type="term" value="C:cytoplasm"/>
    <property type="evidence" value="ECO:0007669"/>
    <property type="project" value="TreeGrafter"/>
</dbReference>
<evidence type="ECO:0000259" key="15">
    <source>
        <dbReference type="PROSITE" id="PS50880"/>
    </source>
</evidence>
<reference evidence="17" key="1">
    <citation type="submission" date="2016-10" db="EMBL/GenBank/DDBJ databases">
        <authorList>
            <person name="Varghese N."/>
            <person name="Submissions S."/>
        </authorList>
    </citation>
    <scope>NUCLEOTIDE SEQUENCE [LARGE SCALE GENOMIC DNA]</scope>
    <source>
        <strain evidence="17">DSM 7165</strain>
    </source>
</reference>
<dbReference type="PANTHER" id="PTHR30313:SF2">
    <property type="entry name" value="DNA PRIMASE"/>
    <property type="match status" value="1"/>
</dbReference>
<dbReference type="InterPro" id="IPR016136">
    <property type="entry name" value="DNA_helicase_N/primase_C"/>
</dbReference>
<dbReference type="SUPFAM" id="SSF117023">
    <property type="entry name" value="DNA primase DnaG, C-terminal domain"/>
    <property type="match status" value="1"/>
</dbReference>
<accession>A0A1H6S0C4</accession>
<dbReference type="FunFam" id="3.40.1360.10:FF:000002">
    <property type="entry name" value="DNA primase"/>
    <property type="match status" value="1"/>
</dbReference>
<dbReference type="EMBL" id="FNYH01000005">
    <property type="protein sequence ID" value="SEI59294.1"/>
    <property type="molecule type" value="Genomic_DNA"/>
</dbReference>
<dbReference type="GO" id="GO:0000428">
    <property type="term" value="C:DNA-directed RNA polymerase complex"/>
    <property type="evidence" value="ECO:0007669"/>
    <property type="project" value="UniProtKB-KW"/>
</dbReference>
<dbReference type="SUPFAM" id="SSF56731">
    <property type="entry name" value="DNA primase core"/>
    <property type="match status" value="1"/>
</dbReference>
<dbReference type="EC" id="2.7.7.101" evidence="12"/>
<dbReference type="Pfam" id="PF10410">
    <property type="entry name" value="DnaB_bind"/>
    <property type="match status" value="1"/>
</dbReference>
<dbReference type="InterPro" id="IPR002694">
    <property type="entry name" value="Znf_CHC2"/>
</dbReference>